<evidence type="ECO:0000313" key="8">
    <source>
        <dbReference type="EMBL" id="PXW88440.1"/>
    </source>
</evidence>
<proteinExistence type="predicted"/>
<evidence type="ECO:0000256" key="1">
    <source>
        <dbReference type="ARBA" id="ARBA00000971"/>
    </source>
</evidence>
<dbReference type="PANTHER" id="PTHR47245">
    <property type="entry name" value="PEPTIDYLPROLYL ISOMERASE"/>
    <property type="match status" value="1"/>
</dbReference>
<dbReference type="InterPro" id="IPR000297">
    <property type="entry name" value="PPIase_PpiC"/>
</dbReference>
<dbReference type="SUPFAM" id="SSF54534">
    <property type="entry name" value="FKBP-like"/>
    <property type="match status" value="1"/>
</dbReference>
<name>A0A2V3W3D1_9BACI</name>
<evidence type="ECO:0000256" key="5">
    <source>
        <dbReference type="ARBA" id="ARBA00023235"/>
    </source>
</evidence>
<dbReference type="InterPro" id="IPR046357">
    <property type="entry name" value="PPIase_dom_sf"/>
</dbReference>
<dbReference type="Pfam" id="PF13145">
    <property type="entry name" value="Rotamase_2"/>
    <property type="match status" value="1"/>
</dbReference>
<dbReference type="Gene3D" id="1.10.4030.10">
    <property type="entry name" value="Porin chaperone SurA, peptide-binding domain"/>
    <property type="match status" value="1"/>
</dbReference>
<reference evidence="8 9" key="1">
    <citation type="submission" date="2018-05" db="EMBL/GenBank/DDBJ databases">
        <title>Genomic Encyclopedia of Type Strains, Phase IV (KMG-IV): sequencing the most valuable type-strain genomes for metagenomic binning, comparative biology and taxonomic classification.</title>
        <authorList>
            <person name="Goeker M."/>
        </authorList>
    </citation>
    <scope>NUCLEOTIDE SEQUENCE [LARGE SCALE GENOMIC DNA]</scope>
    <source>
        <strain evidence="8 9">DSM 22440</strain>
    </source>
</reference>
<evidence type="ECO:0000256" key="6">
    <source>
        <dbReference type="PROSITE-ProRule" id="PRU00278"/>
    </source>
</evidence>
<dbReference type="PANTHER" id="PTHR47245:SF1">
    <property type="entry name" value="FOLDASE PROTEIN PRSA"/>
    <property type="match status" value="1"/>
</dbReference>
<dbReference type="EMBL" id="QJJR01000012">
    <property type="protein sequence ID" value="PXW88440.1"/>
    <property type="molecule type" value="Genomic_DNA"/>
</dbReference>
<evidence type="ECO:0000256" key="2">
    <source>
        <dbReference type="ARBA" id="ARBA00013194"/>
    </source>
</evidence>
<evidence type="ECO:0000256" key="4">
    <source>
        <dbReference type="ARBA" id="ARBA00023110"/>
    </source>
</evidence>
<comment type="catalytic activity">
    <reaction evidence="1">
        <text>[protein]-peptidylproline (omega=180) = [protein]-peptidylproline (omega=0)</text>
        <dbReference type="Rhea" id="RHEA:16237"/>
        <dbReference type="Rhea" id="RHEA-COMP:10747"/>
        <dbReference type="Rhea" id="RHEA-COMP:10748"/>
        <dbReference type="ChEBI" id="CHEBI:83833"/>
        <dbReference type="ChEBI" id="CHEBI:83834"/>
        <dbReference type="EC" id="5.2.1.8"/>
    </reaction>
</comment>
<dbReference type="Gene3D" id="3.10.50.40">
    <property type="match status" value="1"/>
</dbReference>
<dbReference type="EC" id="5.2.1.8" evidence="2"/>
<dbReference type="InterPro" id="IPR050245">
    <property type="entry name" value="PrsA_foldase"/>
</dbReference>
<protein>
    <recommendedName>
        <fullName evidence="2">peptidylprolyl isomerase</fullName>
        <ecNumber evidence="2">5.2.1.8</ecNumber>
    </recommendedName>
</protein>
<evidence type="ECO:0000256" key="3">
    <source>
        <dbReference type="ARBA" id="ARBA00022729"/>
    </source>
</evidence>
<keyword evidence="5 6" id="KW-0413">Isomerase</keyword>
<dbReference type="Proteomes" id="UP000247922">
    <property type="component" value="Unassembled WGS sequence"/>
</dbReference>
<keyword evidence="4 6" id="KW-0697">Rotamase</keyword>
<dbReference type="SUPFAM" id="SSF109998">
    <property type="entry name" value="Triger factor/SurA peptide-binding domain-like"/>
    <property type="match status" value="1"/>
</dbReference>
<accession>A0A2V3W3D1</accession>
<organism evidence="8 9">
    <name type="scientific">Streptohalobacillus salinus</name>
    <dbReference type="NCBI Taxonomy" id="621096"/>
    <lineage>
        <taxon>Bacteria</taxon>
        <taxon>Bacillati</taxon>
        <taxon>Bacillota</taxon>
        <taxon>Bacilli</taxon>
        <taxon>Bacillales</taxon>
        <taxon>Bacillaceae</taxon>
        <taxon>Streptohalobacillus</taxon>
    </lineage>
</organism>
<dbReference type="PROSITE" id="PS50198">
    <property type="entry name" value="PPIC_PPIASE_2"/>
    <property type="match status" value="1"/>
</dbReference>
<evidence type="ECO:0000313" key="9">
    <source>
        <dbReference type="Proteomes" id="UP000247922"/>
    </source>
</evidence>
<dbReference type="OrthoDB" id="2677468at2"/>
<comment type="caution">
    <text evidence="8">The sequence shown here is derived from an EMBL/GenBank/DDBJ whole genome shotgun (WGS) entry which is preliminary data.</text>
</comment>
<dbReference type="RefSeq" id="WP_110251851.1">
    <property type="nucleotide sequence ID" value="NZ_QJJR01000012.1"/>
</dbReference>
<sequence length="298" mass="34618">MKKRLLVILGLLLITNGLTYFFARSAEDQTSQPYPESETVDREEPVATINEEPVHFDDWMRYLENEYGKVALEDLITDRVAQEISDEENISIEPRLIDLEVAHMHTIHGQLSEEEAAKQEVIWREQIKSRLLTEALFARDVEVDDNEVDAYYIENDGDFDFNRRLEISEIRVGDAETAQAIYQELEEGANFNALAREHATDEETLENGGYLGFYADSSTFLSDDYISEVTALSPYSYSEPFSENGQYILVYLHRDIEAIQLAKDEVTDHIRRQIALETFTYMPDRKSLWDEQNVEWIY</sequence>
<dbReference type="AlphaFoldDB" id="A0A2V3W3D1"/>
<keyword evidence="9" id="KW-1185">Reference proteome</keyword>
<feature type="domain" description="PpiC" evidence="7">
    <location>
        <begin position="162"/>
        <end position="254"/>
    </location>
</feature>
<dbReference type="GO" id="GO:0003755">
    <property type="term" value="F:peptidyl-prolyl cis-trans isomerase activity"/>
    <property type="evidence" value="ECO:0007669"/>
    <property type="project" value="UniProtKB-KW"/>
</dbReference>
<dbReference type="InterPro" id="IPR027304">
    <property type="entry name" value="Trigger_fact/SurA_dom_sf"/>
</dbReference>
<evidence type="ECO:0000259" key="7">
    <source>
        <dbReference type="PROSITE" id="PS50198"/>
    </source>
</evidence>
<gene>
    <name evidence="8" type="ORF">DES38_1127</name>
</gene>
<keyword evidence="3" id="KW-0732">Signal</keyword>